<dbReference type="EMBL" id="JBBLZC010000002">
    <property type="protein sequence ID" value="MEK0081989.1"/>
    <property type="molecule type" value="Genomic_DNA"/>
</dbReference>
<dbReference type="RefSeq" id="WP_418157846.1">
    <property type="nucleotide sequence ID" value="NZ_JBBLZC010000002.1"/>
</dbReference>
<gene>
    <name evidence="1" type="ORF">U1T56_02410</name>
</gene>
<dbReference type="Proteomes" id="UP001375743">
    <property type="component" value="Unassembled WGS sequence"/>
</dbReference>
<keyword evidence="2" id="KW-1185">Reference proteome</keyword>
<sequence>MARMAPRPSPDHEQVLEILHRHCPPCGGRPRCRYDSRRRTR</sequence>
<evidence type="ECO:0000313" key="1">
    <source>
        <dbReference type="EMBL" id="MEK0081989.1"/>
    </source>
</evidence>
<accession>A0ABU8XNM6</accession>
<proteinExistence type="predicted"/>
<comment type="caution">
    <text evidence="1">The sequence shown here is derived from an EMBL/GenBank/DDBJ whole genome shotgun (WGS) entry which is preliminary data.</text>
</comment>
<organism evidence="1 2">
    <name type="scientific">Benzoatithermus flavus</name>
    <dbReference type="NCBI Taxonomy" id="3108223"/>
    <lineage>
        <taxon>Bacteria</taxon>
        <taxon>Pseudomonadati</taxon>
        <taxon>Pseudomonadota</taxon>
        <taxon>Alphaproteobacteria</taxon>
        <taxon>Geminicoccales</taxon>
        <taxon>Geminicoccaceae</taxon>
        <taxon>Benzoatithermus</taxon>
    </lineage>
</organism>
<name>A0ABU8XNM6_9PROT</name>
<evidence type="ECO:0008006" key="3">
    <source>
        <dbReference type="Google" id="ProtNLM"/>
    </source>
</evidence>
<evidence type="ECO:0000313" key="2">
    <source>
        <dbReference type="Proteomes" id="UP001375743"/>
    </source>
</evidence>
<reference evidence="1 2" key="1">
    <citation type="submission" date="2024-01" db="EMBL/GenBank/DDBJ databases">
        <title>Multi-omics insights into the function and evolution of sodium benzoate biodegradation pathways in Benzoatithermus flavus gen. nov., sp. nov. from hot spring.</title>
        <authorList>
            <person name="Hu C.-J."/>
            <person name="Li W.-J."/>
        </authorList>
    </citation>
    <scope>NUCLEOTIDE SEQUENCE [LARGE SCALE GENOMIC DNA]</scope>
    <source>
        <strain evidence="1 2">SYSU G07066</strain>
    </source>
</reference>
<protein>
    <recommendedName>
        <fullName evidence="3">Transposase</fullName>
    </recommendedName>
</protein>